<feature type="modified residue" description="4-aspartylphosphate" evidence="13">
    <location>
        <position position="711"/>
    </location>
</feature>
<dbReference type="SUPFAM" id="SSF52172">
    <property type="entry name" value="CheY-like"/>
    <property type="match status" value="1"/>
</dbReference>
<dbReference type="Proteomes" id="UP000244223">
    <property type="component" value="Unassembled WGS sequence"/>
</dbReference>
<dbReference type="RefSeq" id="WP_107867063.1">
    <property type="nucleotide sequence ID" value="NZ_QAON01000035.1"/>
</dbReference>
<evidence type="ECO:0000256" key="11">
    <source>
        <dbReference type="ARBA" id="ARBA00023012"/>
    </source>
</evidence>
<dbReference type="SMART" id="SM00448">
    <property type="entry name" value="REC"/>
    <property type="match status" value="1"/>
</dbReference>
<dbReference type="SUPFAM" id="SSF55874">
    <property type="entry name" value="ATPase domain of HSP90 chaperone/DNA topoisomerase II/histidine kinase"/>
    <property type="match status" value="1"/>
</dbReference>
<keyword evidence="6 14" id="KW-0812">Transmembrane</keyword>
<dbReference type="Pfam" id="PF02518">
    <property type="entry name" value="HATPase_c"/>
    <property type="match status" value="1"/>
</dbReference>
<evidence type="ECO:0000256" key="7">
    <source>
        <dbReference type="ARBA" id="ARBA00022741"/>
    </source>
</evidence>
<dbReference type="CDD" id="cd17546">
    <property type="entry name" value="REC_hyHK_CKI1_RcsC-like"/>
    <property type="match status" value="1"/>
</dbReference>
<dbReference type="PROSITE" id="PS50109">
    <property type="entry name" value="HIS_KIN"/>
    <property type="match status" value="1"/>
</dbReference>
<evidence type="ECO:0000256" key="8">
    <source>
        <dbReference type="ARBA" id="ARBA00022777"/>
    </source>
</evidence>
<dbReference type="Gene3D" id="1.10.287.130">
    <property type="match status" value="1"/>
</dbReference>
<dbReference type="SMART" id="SM00387">
    <property type="entry name" value="HATPase_c"/>
    <property type="match status" value="1"/>
</dbReference>
<keyword evidence="12 14" id="KW-0472">Membrane</keyword>
<evidence type="ECO:0000256" key="10">
    <source>
        <dbReference type="ARBA" id="ARBA00022989"/>
    </source>
</evidence>
<dbReference type="PRINTS" id="PR00344">
    <property type="entry name" value="BCTRLSENSOR"/>
</dbReference>
<dbReference type="InterPro" id="IPR004358">
    <property type="entry name" value="Sig_transdc_His_kin-like_C"/>
</dbReference>
<evidence type="ECO:0000256" key="2">
    <source>
        <dbReference type="ARBA" id="ARBA00004370"/>
    </source>
</evidence>
<reference evidence="17 18" key="1">
    <citation type="submission" date="2018-04" db="EMBL/GenBank/DDBJ databases">
        <title>Genomic Encyclopedia of Archaeal and Bacterial Type Strains, Phase II (KMG-II): from individual species to whole genera.</title>
        <authorList>
            <person name="Goeker M."/>
        </authorList>
    </citation>
    <scope>NUCLEOTIDE SEQUENCE [LARGE SCALE GENOMIC DNA]</scope>
    <source>
        <strain evidence="17 18">DSM 5822</strain>
    </source>
</reference>
<dbReference type="GO" id="GO:0016020">
    <property type="term" value="C:membrane"/>
    <property type="evidence" value="ECO:0007669"/>
    <property type="project" value="UniProtKB-SubCell"/>
</dbReference>
<dbReference type="SUPFAM" id="SSF47384">
    <property type="entry name" value="Homodimeric domain of signal transducing histidine kinase"/>
    <property type="match status" value="1"/>
</dbReference>
<feature type="transmembrane region" description="Helical" evidence="14">
    <location>
        <begin position="186"/>
        <end position="208"/>
    </location>
</feature>
<evidence type="ECO:0000256" key="3">
    <source>
        <dbReference type="ARBA" id="ARBA00012438"/>
    </source>
</evidence>
<comment type="catalytic activity">
    <reaction evidence="1">
        <text>ATP + protein L-histidine = ADP + protein N-phospho-L-histidine.</text>
        <dbReference type="EC" id="2.7.13.3"/>
    </reaction>
</comment>
<dbReference type="InterPro" id="IPR011623">
    <property type="entry name" value="7TMR_DISM_rcpt_extracell_dom1"/>
</dbReference>
<dbReference type="PROSITE" id="PS50110">
    <property type="entry name" value="RESPONSE_REGULATORY"/>
    <property type="match status" value="1"/>
</dbReference>
<gene>
    <name evidence="17" type="ORF">C8N29_1354</name>
</gene>
<evidence type="ECO:0000256" key="9">
    <source>
        <dbReference type="ARBA" id="ARBA00022840"/>
    </source>
</evidence>
<dbReference type="Pfam" id="PF00072">
    <property type="entry name" value="Response_reg"/>
    <property type="match status" value="1"/>
</dbReference>
<dbReference type="InterPro" id="IPR003661">
    <property type="entry name" value="HisK_dim/P_dom"/>
</dbReference>
<keyword evidence="8" id="KW-0418">Kinase</keyword>
<evidence type="ECO:0000313" key="17">
    <source>
        <dbReference type="EMBL" id="PTQ86708.1"/>
    </source>
</evidence>
<dbReference type="OrthoDB" id="9806130at2"/>
<dbReference type="InterPro" id="IPR011006">
    <property type="entry name" value="CheY-like_superfamily"/>
</dbReference>
<dbReference type="Gene3D" id="3.40.50.2300">
    <property type="match status" value="1"/>
</dbReference>
<dbReference type="InterPro" id="IPR011622">
    <property type="entry name" value="7TMR_DISM_rcpt_extracell_dom2"/>
</dbReference>
<evidence type="ECO:0000256" key="13">
    <source>
        <dbReference type="PROSITE-ProRule" id="PRU00169"/>
    </source>
</evidence>
<feature type="domain" description="Response regulatory" evidence="16">
    <location>
        <begin position="660"/>
        <end position="781"/>
    </location>
</feature>
<dbReference type="FunFam" id="1.10.287.130:FF:000004">
    <property type="entry name" value="Ethylene receptor 1"/>
    <property type="match status" value="1"/>
</dbReference>
<dbReference type="CDD" id="cd16922">
    <property type="entry name" value="HATPase_EvgS-ArcB-TorS-like"/>
    <property type="match status" value="1"/>
</dbReference>
<feature type="transmembrane region" description="Helical" evidence="14">
    <location>
        <begin position="250"/>
        <end position="269"/>
    </location>
</feature>
<evidence type="ECO:0000256" key="14">
    <source>
        <dbReference type="SAM" id="Phobius"/>
    </source>
</evidence>
<dbReference type="Gene3D" id="2.60.40.2380">
    <property type="match status" value="1"/>
</dbReference>
<name>A0A2T5ISB1_9GAMM</name>
<dbReference type="SMART" id="SM00388">
    <property type="entry name" value="HisKA"/>
    <property type="match status" value="1"/>
</dbReference>
<dbReference type="InterPro" id="IPR003594">
    <property type="entry name" value="HATPase_dom"/>
</dbReference>
<keyword evidence="5" id="KW-0808">Transferase</keyword>
<dbReference type="Pfam" id="PF00512">
    <property type="entry name" value="HisKA"/>
    <property type="match status" value="1"/>
</dbReference>
<organism evidence="17 18">
    <name type="scientific">Agitococcus lubricus</name>
    <dbReference type="NCBI Taxonomy" id="1077255"/>
    <lineage>
        <taxon>Bacteria</taxon>
        <taxon>Pseudomonadati</taxon>
        <taxon>Pseudomonadota</taxon>
        <taxon>Gammaproteobacteria</taxon>
        <taxon>Moraxellales</taxon>
        <taxon>Moraxellaceae</taxon>
        <taxon>Agitococcus</taxon>
    </lineage>
</organism>
<feature type="domain" description="Histidine kinase" evidence="15">
    <location>
        <begin position="417"/>
        <end position="638"/>
    </location>
</feature>
<dbReference type="Pfam" id="PF07696">
    <property type="entry name" value="7TMR-DISMED2"/>
    <property type="match status" value="1"/>
</dbReference>
<dbReference type="PANTHER" id="PTHR43047:SF64">
    <property type="entry name" value="HISTIDINE KINASE CONTAINING CHEY-HOMOLOGOUS RECEIVER DOMAIN AND PAS DOMAIN-RELATED"/>
    <property type="match status" value="1"/>
</dbReference>
<dbReference type="Pfam" id="PF07695">
    <property type="entry name" value="7TMR-DISM_7TM"/>
    <property type="match status" value="1"/>
</dbReference>
<sequence>MSKIRHILTLLASGLLWCGVLLRVVYALELQPEQARYDLVPYLSYFCQENGDELSLAELQQHTFLPVQQANIALAYRQSPCWFRWSMTNQQTYKQQWFVDIPFSLLDDVQLFVLDDLHLLAQYRVGDRVPYHSRQITTQHPTFALTIPAHAVQHYYLRIQTTSPFAVPIRLVNQYAFWQTQQDYQLIIGLFYGISVGLLFYTLAVWALTRERNHLLYASYLASSLIYFTWLHGLLFRYWPMATEWNNQGFYASILFMALTGSFFARYYLQLSARPRLDFIYQLFIVVTLGMMFIMLLCPVWLAARIAPLWTFALIILSFYAGFIRLRDGLLNARLFVWAWSCLLIATVYTVLMNYVGYGNITHAIAAMQSSFALQQILLAIGLAQEMNLLKQENALREQESRVAKAESAAKSEFLARMSHEIRTPMNAVLGITQLLQDSTLSDNQRQHVDLLYSSGKQLLDLINDVLDFSRMDAERLALARESFQLSLLIKESLAVFLPMAEAKNLVLTFDLPDNLPDYVEGDSLRLRQILVNLLGNALKFTHQGKVRLEVNVLYLSATECRLAFLVHDTGIGIAPEQQDKLFDAFSQANSQIAHNYGGSGLGLAICKQLVELMSGSISLTSQLGRGSTFYCELPFIIADGKGTEHLALQQQPTNLVGKRILVAEDSHINQIVIKTMLQRLGCVVIIKNNGQEALEYVMSFHHEVDLILMDYEMPVLNGLHTVEKIRQWEHHVDRHAIPVIALTAHALPHYKRLCLDAGMNEFLSKPILLTQLAETLARFLAPNNNA</sequence>
<evidence type="ECO:0000256" key="12">
    <source>
        <dbReference type="ARBA" id="ARBA00023136"/>
    </source>
</evidence>
<evidence type="ECO:0000313" key="18">
    <source>
        <dbReference type="Proteomes" id="UP000244223"/>
    </source>
</evidence>
<dbReference type="GO" id="GO:0005524">
    <property type="term" value="F:ATP binding"/>
    <property type="evidence" value="ECO:0007669"/>
    <property type="project" value="UniProtKB-KW"/>
</dbReference>
<accession>A0A2T5ISB1</accession>
<dbReference type="Gene3D" id="3.30.565.10">
    <property type="entry name" value="Histidine kinase-like ATPase, C-terminal domain"/>
    <property type="match status" value="1"/>
</dbReference>
<comment type="caution">
    <text evidence="17">The sequence shown here is derived from an EMBL/GenBank/DDBJ whole genome shotgun (WGS) entry which is preliminary data.</text>
</comment>
<dbReference type="FunFam" id="3.30.565.10:FF:000010">
    <property type="entry name" value="Sensor histidine kinase RcsC"/>
    <property type="match status" value="1"/>
</dbReference>
<keyword evidence="11" id="KW-0902">Two-component regulatory system</keyword>
<dbReference type="EMBL" id="QAON01000035">
    <property type="protein sequence ID" value="PTQ86708.1"/>
    <property type="molecule type" value="Genomic_DNA"/>
</dbReference>
<evidence type="ECO:0000256" key="5">
    <source>
        <dbReference type="ARBA" id="ARBA00022679"/>
    </source>
</evidence>
<feature type="transmembrane region" description="Helical" evidence="14">
    <location>
        <begin position="309"/>
        <end position="326"/>
    </location>
</feature>
<evidence type="ECO:0000256" key="6">
    <source>
        <dbReference type="ARBA" id="ARBA00022692"/>
    </source>
</evidence>
<dbReference type="PANTHER" id="PTHR43047">
    <property type="entry name" value="TWO-COMPONENT HISTIDINE PROTEIN KINASE"/>
    <property type="match status" value="1"/>
</dbReference>
<keyword evidence="18" id="KW-1185">Reference proteome</keyword>
<dbReference type="EC" id="2.7.13.3" evidence="3"/>
<comment type="subcellular location">
    <subcellularLocation>
        <location evidence="2">Membrane</location>
    </subcellularLocation>
</comment>
<keyword evidence="10 14" id="KW-1133">Transmembrane helix</keyword>
<feature type="transmembrane region" description="Helical" evidence="14">
    <location>
        <begin position="215"/>
        <end position="238"/>
    </location>
</feature>
<feature type="transmembrane region" description="Helical" evidence="14">
    <location>
        <begin position="281"/>
        <end position="303"/>
    </location>
</feature>
<dbReference type="GO" id="GO:0000155">
    <property type="term" value="F:phosphorelay sensor kinase activity"/>
    <property type="evidence" value="ECO:0007669"/>
    <property type="project" value="InterPro"/>
</dbReference>
<evidence type="ECO:0000256" key="4">
    <source>
        <dbReference type="ARBA" id="ARBA00022553"/>
    </source>
</evidence>
<feature type="transmembrane region" description="Helical" evidence="14">
    <location>
        <begin position="335"/>
        <end position="358"/>
    </location>
</feature>
<dbReference type="InterPro" id="IPR001789">
    <property type="entry name" value="Sig_transdc_resp-reg_receiver"/>
</dbReference>
<evidence type="ECO:0000259" key="16">
    <source>
        <dbReference type="PROSITE" id="PS50110"/>
    </source>
</evidence>
<dbReference type="CDD" id="cd00082">
    <property type="entry name" value="HisKA"/>
    <property type="match status" value="1"/>
</dbReference>
<keyword evidence="4 13" id="KW-0597">Phosphoprotein</keyword>
<dbReference type="InterPro" id="IPR036097">
    <property type="entry name" value="HisK_dim/P_sf"/>
</dbReference>
<dbReference type="InterPro" id="IPR036890">
    <property type="entry name" value="HATPase_C_sf"/>
</dbReference>
<evidence type="ECO:0000256" key="1">
    <source>
        <dbReference type="ARBA" id="ARBA00000085"/>
    </source>
</evidence>
<protein>
    <recommendedName>
        <fullName evidence="3">histidine kinase</fullName>
        <ecNumber evidence="3">2.7.13.3</ecNumber>
    </recommendedName>
</protein>
<proteinExistence type="predicted"/>
<dbReference type="AlphaFoldDB" id="A0A2T5ISB1"/>
<keyword evidence="7" id="KW-0547">Nucleotide-binding</keyword>
<dbReference type="InterPro" id="IPR005467">
    <property type="entry name" value="His_kinase_dom"/>
</dbReference>
<evidence type="ECO:0000259" key="15">
    <source>
        <dbReference type="PROSITE" id="PS50109"/>
    </source>
</evidence>
<keyword evidence="9" id="KW-0067">ATP-binding</keyword>